<evidence type="ECO:0000256" key="13">
    <source>
        <dbReference type="PIRSR" id="PIRSR602401-1"/>
    </source>
</evidence>
<dbReference type="CDD" id="cd11056">
    <property type="entry name" value="CYP6-like"/>
    <property type="match status" value="1"/>
</dbReference>
<comment type="similarity">
    <text evidence="4 14">Belongs to the cytochrome P450 family.</text>
</comment>
<accession>A0A8K0CWH8</accession>
<proteinExistence type="inferred from homology"/>
<keyword evidence="15" id="KW-1133">Transmembrane helix</keyword>
<dbReference type="PRINTS" id="PR00385">
    <property type="entry name" value="P450"/>
</dbReference>
<dbReference type="PANTHER" id="PTHR24292:SF45">
    <property type="entry name" value="CYTOCHROME P450 6G1-RELATED"/>
    <property type="match status" value="1"/>
</dbReference>
<evidence type="ECO:0000256" key="6">
    <source>
        <dbReference type="ARBA" id="ARBA00022723"/>
    </source>
</evidence>
<dbReference type="PANTHER" id="PTHR24292">
    <property type="entry name" value="CYTOCHROME P450"/>
    <property type="match status" value="1"/>
</dbReference>
<evidence type="ECO:0000256" key="14">
    <source>
        <dbReference type="RuleBase" id="RU000461"/>
    </source>
</evidence>
<dbReference type="GO" id="GO:0016705">
    <property type="term" value="F:oxidoreductase activity, acting on paired donors, with incorporation or reduction of molecular oxygen"/>
    <property type="evidence" value="ECO:0007669"/>
    <property type="project" value="InterPro"/>
</dbReference>
<evidence type="ECO:0000256" key="8">
    <source>
        <dbReference type="ARBA" id="ARBA00022848"/>
    </source>
</evidence>
<dbReference type="InterPro" id="IPR002401">
    <property type="entry name" value="Cyt_P450_E_grp-I"/>
</dbReference>
<comment type="cofactor">
    <cofactor evidence="1 13">
        <name>heme</name>
        <dbReference type="ChEBI" id="CHEBI:30413"/>
    </cofactor>
</comment>
<keyword evidence="8" id="KW-0492">Microsome</keyword>
<dbReference type="AlphaFoldDB" id="A0A8K0CWH8"/>
<keyword evidence="7" id="KW-0256">Endoplasmic reticulum</keyword>
<evidence type="ECO:0000256" key="3">
    <source>
        <dbReference type="ARBA" id="ARBA00004406"/>
    </source>
</evidence>
<keyword evidence="12 15" id="KW-0472">Membrane</keyword>
<comment type="caution">
    <text evidence="16">The sequence shown here is derived from an EMBL/GenBank/DDBJ whole genome shotgun (WGS) entry which is preliminary data.</text>
</comment>
<evidence type="ECO:0000256" key="5">
    <source>
        <dbReference type="ARBA" id="ARBA00022617"/>
    </source>
</evidence>
<dbReference type="GO" id="GO:0005506">
    <property type="term" value="F:iron ion binding"/>
    <property type="evidence" value="ECO:0007669"/>
    <property type="project" value="InterPro"/>
</dbReference>
<evidence type="ECO:0000313" key="16">
    <source>
        <dbReference type="EMBL" id="KAF2893764.1"/>
    </source>
</evidence>
<name>A0A8K0CWH8_IGNLU</name>
<dbReference type="GO" id="GO:0020037">
    <property type="term" value="F:heme binding"/>
    <property type="evidence" value="ECO:0007669"/>
    <property type="project" value="InterPro"/>
</dbReference>
<keyword evidence="10 13" id="KW-0408">Iron</keyword>
<keyword evidence="6 13" id="KW-0479">Metal-binding</keyword>
<sequence length="502" mass="58121">MSSSFILELLILLLTVGFILYKLFTRNFDYWEKRNVPYPKPTPFFGNYYNIMTFQTTIGHDIKKLYDEFTTPYFGIFVLNKPHLVVKDQELIKSILVKDFNNFYDRTVLSSEECDAIFANALFVVRNPDWKVLRAKMTPVFTSGKMKAMFPLINDASLEMITYLEQHSSKSSLEAKDICAKYSTDVIATCAFGIQACSFKNENSEFRVTCKRMFDFSFSSAFRQVSYFILPDLVKLLRLSFFKPEVMDFFRDVFWKTIKLREKTKGKRNDLIDIIIQMKEQPDNSIDFSGDKVVAQAFMFFAAGFETTSSTMAFTLYELCLSPEIQSRARAEVKEILSKYKGFTYEAIKEMKYMHMLFCETLRKYPVLPFLDRICANDYKLPDTDLVVEKGTPVYIPVSGIHYDPEFYTEPEKYDPERFSEENRGRIPNFAHLPFGGGPRNCIGERFGLLVGKLGLARILSEYELERSLDTPVPLEYETKCLILASKVGLPMKFKKILSDAV</sequence>
<evidence type="ECO:0008006" key="18">
    <source>
        <dbReference type="Google" id="ProtNLM"/>
    </source>
</evidence>
<organism evidence="16 17">
    <name type="scientific">Ignelater luminosus</name>
    <name type="common">Cucubano</name>
    <name type="synonym">Pyrophorus luminosus</name>
    <dbReference type="NCBI Taxonomy" id="2038154"/>
    <lineage>
        <taxon>Eukaryota</taxon>
        <taxon>Metazoa</taxon>
        <taxon>Ecdysozoa</taxon>
        <taxon>Arthropoda</taxon>
        <taxon>Hexapoda</taxon>
        <taxon>Insecta</taxon>
        <taxon>Pterygota</taxon>
        <taxon>Neoptera</taxon>
        <taxon>Endopterygota</taxon>
        <taxon>Coleoptera</taxon>
        <taxon>Polyphaga</taxon>
        <taxon>Elateriformia</taxon>
        <taxon>Elateroidea</taxon>
        <taxon>Elateridae</taxon>
        <taxon>Agrypninae</taxon>
        <taxon>Pyrophorini</taxon>
        <taxon>Ignelater</taxon>
    </lineage>
</organism>
<dbReference type="GO" id="GO:0004497">
    <property type="term" value="F:monooxygenase activity"/>
    <property type="evidence" value="ECO:0007669"/>
    <property type="project" value="UniProtKB-KW"/>
</dbReference>
<dbReference type="Proteomes" id="UP000801492">
    <property type="component" value="Unassembled WGS sequence"/>
</dbReference>
<dbReference type="Pfam" id="PF00067">
    <property type="entry name" value="p450"/>
    <property type="match status" value="1"/>
</dbReference>
<dbReference type="InterPro" id="IPR001128">
    <property type="entry name" value="Cyt_P450"/>
</dbReference>
<feature type="transmembrane region" description="Helical" evidence="15">
    <location>
        <begin position="6"/>
        <end position="24"/>
    </location>
</feature>
<dbReference type="PRINTS" id="PR00463">
    <property type="entry name" value="EP450I"/>
</dbReference>
<keyword evidence="9 14" id="KW-0560">Oxidoreductase</keyword>
<gene>
    <name evidence="16" type="ORF">ILUMI_12409</name>
</gene>
<dbReference type="InterPro" id="IPR050476">
    <property type="entry name" value="Insect_CytP450_Detox"/>
</dbReference>
<dbReference type="SUPFAM" id="SSF48264">
    <property type="entry name" value="Cytochrome P450"/>
    <property type="match status" value="1"/>
</dbReference>
<protein>
    <recommendedName>
        <fullName evidence="18">Cytochrome P450</fullName>
    </recommendedName>
</protein>
<feature type="binding site" description="axial binding residue" evidence="13">
    <location>
        <position position="442"/>
    </location>
    <ligand>
        <name>heme</name>
        <dbReference type="ChEBI" id="CHEBI:30413"/>
    </ligand>
    <ligandPart>
        <name>Fe</name>
        <dbReference type="ChEBI" id="CHEBI:18248"/>
    </ligandPart>
</feature>
<evidence type="ECO:0000256" key="12">
    <source>
        <dbReference type="ARBA" id="ARBA00023136"/>
    </source>
</evidence>
<keyword evidence="5 13" id="KW-0349">Heme</keyword>
<evidence type="ECO:0000256" key="2">
    <source>
        <dbReference type="ARBA" id="ARBA00004174"/>
    </source>
</evidence>
<comment type="subcellular location">
    <subcellularLocation>
        <location evidence="3">Endoplasmic reticulum membrane</location>
        <topology evidence="3">Peripheral membrane protein</topology>
    </subcellularLocation>
    <subcellularLocation>
        <location evidence="2">Microsome membrane</location>
        <topology evidence="2">Peripheral membrane protein</topology>
    </subcellularLocation>
</comment>
<keyword evidence="15" id="KW-0812">Transmembrane</keyword>
<dbReference type="PROSITE" id="PS00086">
    <property type="entry name" value="CYTOCHROME_P450"/>
    <property type="match status" value="1"/>
</dbReference>
<dbReference type="InterPro" id="IPR017972">
    <property type="entry name" value="Cyt_P450_CS"/>
</dbReference>
<evidence type="ECO:0000256" key="4">
    <source>
        <dbReference type="ARBA" id="ARBA00010617"/>
    </source>
</evidence>
<evidence type="ECO:0000256" key="9">
    <source>
        <dbReference type="ARBA" id="ARBA00023002"/>
    </source>
</evidence>
<dbReference type="InterPro" id="IPR036396">
    <property type="entry name" value="Cyt_P450_sf"/>
</dbReference>
<dbReference type="OrthoDB" id="2789670at2759"/>
<dbReference type="FunFam" id="1.10.630.10:FF:000042">
    <property type="entry name" value="Cytochrome P450"/>
    <property type="match status" value="1"/>
</dbReference>
<evidence type="ECO:0000256" key="15">
    <source>
        <dbReference type="SAM" id="Phobius"/>
    </source>
</evidence>
<dbReference type="GO" id="GO:0005789">
    <property type="term" value="C:endoplasmic reticulum membrane"/>
    <property type="evidence" value="ECO:0007669"/>
    <property type="project" value="UniProtKB-SubCell"/>
</dbReference>
<evidence type="ECO:0000313" key="17">
    <source>
        <dbReference type="Proteomes" id="UP000801492"/>
    </source>
</evidence>
<dbReference type="EMBL" id="VTPC01007678">
    <property type="protein sequence ID" value="KAF2893764.1"/>
    <property type="molecule type" value="Genomic_DNA"/>
</dbReference>
<evidence type="ECO:0000256" key="1">
    <source>
        <dbReference type="ARBA" id="ARBA00001971"/>
    </source>
</evidence>
<keyword evidence="17" id="KW-1185">Reference proteome</keyword>
<evidence type="ECO:0000256" key="10">
    <source>
        <dbReference type="ARBA" id="ARBA00023004"/>
    </source>
</evidence>
<reference evidence="16" key="1">
    <citation type="submission" date="2019-08" db="EMBL/GenBank/DDBJ databases">
        <title>The genome of the North American firefly Photinus pyralis.</title>
        <authorList>
            <consortium name="Photinus pyralis genome working group"/>
            <person name="Fallon T.R."/>
            <person name="Sander Lower S.E."/>
            <person name="Weng J.-K."/>
        </authorList>
    </citation>
    <scope>NUCLEOTIDE SEQUENCE</scope>
    <source>
        <strain evidence="16">TRF0915ILg1</strain>
        <tissue evidence="16">Whole body</tissue>
    </source>
</reference>
<evidence type="ECO:0000256" key="7">
    <source>
        <dbReference type="ARBA" id="ARBA00022824"/>
    </source>
</evidence>
<evidence type="ECO:0000256" key="11">
    <source>
        <dbReference type="ARBA" id="ARBA00023033"/>
    </source>
</evidence>
<keyword evidence="11 14" id="KW-0503">Monooxygenase</keyword>
<dbReference type="Gene3D" id="1.10.630.10">
    <property type="entry name" value="Cytochrome P450"/>
    <property type="match status" value="1"/>
</dbReference>